<comment type="caution">
    <text evidence="4">The sequence shown here is derived from an EMBL/GenBank/DDBJ whole genome shotgun (WGS) entry which is preliminary data.</text>
</comment>
<dbReference type="Proteomes" id="UP001595886">
    <property type="component" value="Unassembled WGS sequence"/>
</dbReference>
<sequence length="192" mass="21081">MNLRLDTTTEPIQSAAYTIRRGTPADAADLASFAARTFTDTYGDYNSPANLAMHLTSTYNVAQQTRELSDAGVATLLAHQYTDLVAYAQVRNGPPPPCVGGAEPVELLRFYVDKSRHGDGLAQRLFEEARRAAVALGGVTLWLKVWERNPRAIAFYRKCGLVDVGVAEFFVGTDRQTDRVLAMNLRDSRAPS</sequence>
<reference evidence="5" key="1">
    <citation type="journal article" date="2019" name="Int. J. Syst. Evol. Microbiol.">
        <title>The Global Catalogue of Microorganisms (GCM) 10K type strain sequencing project: providing services to taxonomists for standard genome sequencing and annotation.</title>
        <authorList>
            <consortium name="The Broad Institute Genomics Platform"/>
            <consortium name="The Broad Institute Genome Sequencing Center for Infectious Disease"/>
            <person name="Wu L."/>
            <person name="Ma J."/>
        </authorList>
    </citation>
    <scope>NUCLEOTIDE SEQUENCE [LARGE SCALE GENOMIC DNA]</scope>
    <source>
        <strain evidence="5">CCUG 30340</strain>
    </source>
</reference>
<dbReference type="InterPro" id="IPR050832">
    <property type="entry name" value="Bact_Acetyltransf"/>
</dbReference>
<dbReference type="EC" id="2.3.-.-" evidence="4"/>
<dbReference type="Gene3D" id="3.40.630.30">
    <property type="match status" value="1"/>
</dbReference>
<dbReference type="PROSITE" id="PS51186">
    <property type="entry name" value="GNAT"/>
    <property type="match status" value="1"/>
</dbReference>
<dbReference type="EMBL" id="JBHSHD010000005">
    <property type="protein sequence ID" value="MFC4819688.1"/>
    <property type="molecule type" value="Genomic_DNA"/>
</dbReference>
<keyword evidence="5" id="KW-1185">Reference proteome</keyword>
<gene>
    <name evidence="4" type="ORF">ACFO6Q_05110</name>
</gene>
<evidence type="ECO:0000256" key="1">
    <source>
        <dbReference type="ARBA" id="ARBA00022679"/>
    </source>
</evidence>
<evidence type="ECO:0000256" key="2">
    <source>
        <dbReference type="ARBA" id="ARBA00023315"/>
    </source>
</evidence>
<protein>
    <submittedName>
        <fullName evidence="4">GNAT family N-acetyltransferase</fullName>
        <ecNumber evidence="4">2.3.-.-</ecNumber>
    </submittedName>
</protein>
<dbReference type="SUPFAM" id="SSF55729">
    <property type="entry name" value="Acyl-CoA N-acyltransferases (Nat)"/>
    <property type="match status" value="1"/>
</dbReference>
<dbReference type="GO" id="GO:0016746">
    <property type="term" value="F:acyltransferase activity"/>
    <property type="evidence" value="ECO:0007669"/>
    <property type="project" value="UniProtKB-KW"/>
</dbReference>
<dbReference type="PANTHER" id="PTHR43877:SF1">
    <property type="entry name" value="ACETYLTRANSFERASE"/>
    <property type="match status" value="1"/>
</dbReference>
<evidence type="ECO:0000313" key="4">
    <source>
        <dbReference type="EMBL" id="MFC4819688.1"/>
    </source>
</evidence>
<dbReference type="Pfam" id="PF00583">
    <property type="entry name" value="Acetyltransf_1"/>
    <property type="match status" value="1"/>
</dbReference>
<dbReference type="RefSeq" id="WP_380019483.1">
    <property type="nucleotide sequence ID" value="NZ_JBHSHD010000005.1"/>
</dbReference>
<accession>A0ABV9QSF6</accession>
<evidence type="ECO:0000259" key="3">
    <source>
        <dbReference type="PROSITE" id="PS51186"/>
    </source>
</evidence>
<dbReference type="CDD" id="cd04301">
    <property type="entry name" value="NAT_SF"/>
    <property type="match status" value="1"/>
</dbReference>
<evidence type="ECO:0000313" key="5">
    <source>
        <dbReference type="Proteomes" id="UP001595886"/>
    </source>
</evidence>
<keyword evidence="2 4" id="KW-0012">Acyltransferase</keyword>
<feature type="domain" description="N-acetyltransferase" evidence="3">
    <location>
        <begin position="17"/>
        <end position="186"/>
    </location>
</feature>
<keyword evidence="1 4" id="KW-0808">Transferase</keyword>
<dbReference type="InterPro" id="IPR000182">
    <property type="entry name" value="GNAT_dom"/>
</dbReference>
<organism evidence="4 5">
    <name type="scientific">Dokdonella ginsengisoli</name>
    <dbReference type="NCBI Taxonomy" id="363846"/>
    <lineage>
        <taxon>Bacteria</taxon>
        <taxon>Pseudomonadati</taxon>
        <taxon>Pseudomonadota</taxon>
        <taxon>Gammaproteobacteria</taxon>
        <taxon>Lysobacterales</taxon>
        <taxon>Rhodanobacteraceae</taxon>
        <taxon>Dokdonella</taxon>
    </lineage>
</organism>
<dbReference type="PANTHER" id="PTHR43877">
    <property type="entry name" value="AMINOALKYLPHOSPHONATE N-ACETYLTRANSFERASE-RELATED-RELATED"/>
    <property type="match status" value="1"/>
</dbReference>
<name>A0ABV9QSF6_9GAMM</name>
<dbReference type="InterPro" id="IPR016181">
    <property type="entry name" value="Acyl_CoA_acyltransferase"/>
</dbReference>
<proteinExistence type="predicted"/>